<protein>
    <submittedName>
        <fullName evidence="2">Uncharacterized protein</fullName>
    </submittedName>
</protein>
<keyword evidence="2" id="KW-0614">Plasmid</keyword>
<organism evidence="2">
    <name type="scientific">Streptomyces sp. NBC_00148</name>
    <dbReference type="NCBI Taxonomy" id="2903626"/>
    <lineage>
        <taxon>Bacteria</taxon>
        <taxon>Bacillati</taxon>
        <taxon>Actinomycetota</taxon>
        <taxon>Actinomycetes</taxon>
        <taxon>Kitasatosporales</taxon>
        <taxon>Streptomycetaceae</taxon>
        <taxon>Streptomyces</taxon>
    </lineage>
</organism>
<accession>A0AAU1M631</accession>
<dbReference type="EMBL" id="CP108170">
    <property type="protein sequence ID" value="WTQ78749.1"/>
    <property type="molecule type" value="Genomic_DNA"/>
</dbReference>
<evidence type="ECO:0000313" key="2">
    <source>
        <dbReference type="EMBL" id="WTQ78749.1"/>
    </source>
</evidence>
<evidence type="ECO:0000256" key="1">
    <source>
        <dbReference type="SAM" id="MobiDB-lite"/>
    </source>
</evidence>
<dbReference type="RefSeq" id="WP_331718256.1">
    <property type="nucleotide sequence ID" value="NZ_CP108170.1"/>
</dbReference>
<dbReference type="AlphaFoldDB" id="A0AAU1M631"/>
<proteinExistence type="predicted"/>
<feature type="region of interest" description="Disordered" evidence="1">
    <location>
        <begin position="1"/>
        <end position="34"/>
    </location>
</feature>
<reference evidence="2" key="1">
    <citation type="submission" date="2022-10" db="EMBL/GenBank/DDBJ databases">
        <title>The complete genomes of actinobacterial strains from the NBC collection.</title>
        <authorList>
            <person name="Joergensen T.S."/>
            <person name="Alvarez Arevalo M."/>
            <person name="Sterndorff E.B."/>
            <person name="Faurdal D."/>
            <person name="Vuksanovic O."/>
            <person name="Mourched A.-S."/>
            <person name="Charusanti P."/>
            <person name="Shaw S."/>
            <person name="Blin K."/>
            <person name="Weber T."/>
        </authorList>
    </citation>
    <scope>NUCLEOTIDE SEQUENCE</scope>
    <source>
        <strain evidence="2">NBC_00148</strain>
        <plasmid evidence="2">unnamed1</plasmid>
    </source>
</reference>
<geneLocation type="plasmid" evidence="2">
    <name>unnamed1</name>
</geneLocation>
<feature type="compositionally biased region" description="Low complexity" evidence="1">
    <location>
        <begin position="10"/>
        <end position="25"/>
    </location>
</feature>
<name>A0AAU1M631_9ACTN</name>
<sequence>MADYPTMWNGPGTTPPAGGTAAHQALPPPDAPPTTALIGTRTPAEVTALLDNMLRAVRTGYQLEEFHEGVRATYLWAIGHGPSPITDRAAGTPDARQLRAEDDAAETAMRGPRRRYANGVQHATMWLRGATEDQPWPVWET</sequence>
<gene>
    <name evidence="2" type="ORF">OG222_37060</name>
</gene>